<dbReference type="PANTHER" id="PTHR34477">
    <property type="entry name" value="UPF0213 PROTEIN YHBQ"/>
    <property type="match status" value="1"/>
</dbReference>
<sequence>MQRDFQPAVYIMASARNGTLYAGVTSNLVQRAWQHREGLGEGFTSRHDCKLLVRFELHATMEHAIAREK</sequence>
<dbReference type="GO" id="GO:0004519">
    <property type="term" value="F:endonuclease activity"/>
    <property type="evidence" value="ECO:0007669"/>
    <property type="project" value="UniProtKB-KW"/>
</dbReference>
<dbReference type="EMBL" id="JACHOA010000002">
    <property type="protein sequence ID" value="MBB4612982.1"/>
    <property type="molecule type" value="Genomic_DNA"/>
</dbReference>
<dbReference type="Pfam" id="PF01541">
    <property type="entry name" value="GIY-YIG"/>
    <property type="match status" value="1"/>
</dbReference>
<name>A0A7W7A9Z5_9SPHN</name>
<protein>
    <submittedName>
        <fullName evidence="3">Putative GIY-YIG superfamily endonuclease</fullName>
    </submittedName>
</protein>
<dbReference type="AlphaFoldDB" id="A0A7W7A9Z5"/>
<evidence type="ECO:0000313" key="4">
    <source>
        <dbReference type="Proteomes" id="UP000538566"/>
    </source>
</evidence>
<evidence type="ECO:0000259" key="2">
    <source>
        <dbReference type="PROSITE" id="PS50164"/>
    </source>
</evidence>
<keyword evidence="3" id="KW-0378">Hydrolase</keyword>
<gene>
    <name evidence="3" type="ORF">GGR37_001241</name>
</gene>
<comment type="similarity">
    <text evidence="1">Belongs to the UPF0213 family.</text>
</comment>
<accession>A0A7W7A9Z5</accession>
<keyword evidence="3" id="KW-0540">Nuclease</keyword>
<reference evidence="3 4" key="1">
    <citation type="submission" date="2020-08" db="EMBL/GenBank/DDBJ databases">
        <title>Genomic Encyclopedia of Type Strains, Phase IV (KMG-IV): sequencing the most valuable type-strain genomes for metagenomic binning, comparative biology and taxonomic classification.</title>
        <authorList>
            <person name="Goeker M."/>
        </authorList>
    </citation>
    <scope>NUCLEOTIDE SEQUENCE [LARGE SCALE GENOMIC DNA]</scope>
    <source>
        <strain evidence="3 4">DSM 17507</strain>
    </source>
</reference>
<dbReference type="Proteomes" id="UP000538566">
    <property type="component" value="Unassembled WGS sequence"/>
</dbReference>
<proteinExistence type="inferred from homology"/>
<feature type="domain" description="GIY-YIG" evidence="2">
    <location>
        <begin position="5"/>
        <end position="69"/>
    </location>
</feature>
<comment type="caution">
    <text evidence="3">The sequence shown here is derived from an EMBL/GenBank/DDBJ whole genome shotgun (WGS) entry which is preliminary data.</text>
</comment>
<dbReference type="CDD" id="cd10448">
    <property type="entry name" value="GIY-YIG_unchar_3"/>
    <property type="match status" value="1"/>
</dbReference>
<keyword evidence="4" id="KW-1185">Reference proteome</keyword>
<dbReference type="PANTHER" id="PTHR34477:SF5">
    <property type="entry name" value="BSL5627 PROTEIN"/>
    <property type="match status" value="1"/>
</dbReference>
<dbReference type="Gene3D" id="3.40.1440.10">
    <property type="entry name" value="GIY-YIG endonuclease"/>
    <property type="match status" value="1"/>
</dbReference>
<evidence type="ECO:0000256" key="1">
    <source>
        <dbReference type="ARBA" id="ARBA00007435"/>
    </source>
</evidence>
<dbReference type="InterPro" id="IPR050190">
    <property type="entry name" value="UPF0213_domain"/>
</dbReference>
<keyword evidence="3" id="KW-0255">Endonuclease</keyword>
<organism evidence="3 4">
    <name type="scientific">Novosphingobium taihuense</name>
    <dbReference type="NCBI Taxonomy" id="260085"/>
    <lineage>
        <taxon>Bacteria</taxon>
        <taxon>Pseudomonadati</taxon>
        <taxon>Pseudomonadota</taxon>
        <taxon>Alphaproteobacteria</taxon>
        <taxon>Sphingomonadales</taxon>
        <taxon>Sphingomonadaceae</taxon>
        <taxon>Novosphingobium</taxon>
    </lineage>
</organism>
<dbReference type="InterPro" id="IPR000305">
    <property type="entry name" value="GIY-YIG_endonuc"/>
</dbReference>
<dbReference type="SUPFAM" id="SSF82771">
    <property type="entry name" value="GIY-YIG endonuclease"/>
    <property type="match status" value="1"/>
</dbReference>
<evidence type="ECO:0000313" key="3">
    <source>
        <dbReference type="EMBL" id="MBB4612982.1"/>
    </source>
</evidence>
<dbReference type="PROSITE" id="PS50164">
    <property type="entry name" value="GIY_YIG"/>
    <property type="match status" value="1"/>
</dbReference>
<dbReference type="InterPro" id="IPR035901">
    <property type="entry name" value="GIY-YIG_endonuc_sf"/>
</dbReference>